<name>A0ACC1J3Y7_9FUNG</name>
<dbReference type="EMBL" id="JANBPW010003917">
    <property type="protein sequence ID" value="KAJ1936342.1"/>
    <property type="molecule type" value="Genomic_DNA"/>
</dbReference>
<comment type="caution">
    <text evidence="1">The sequence shown here is derived from an EMBL/GenBank/DDBJ whole genome shotgun (WGS) entry which is preliminary data.</text>
</comment>
<organism evidence="1 2">
    <name type="scientific">Linderina macrospora</name>
    <dbReference type="NCBI Taxonomy" id="4868"/>
    <lineage>
        <taxon>Eukaryota</taxon>
        <taxon>Fungi</taxon>
        <taxon>Fungi incertae sedis</taxon>
        <taxon>Zoopagomycota</taxon>
        <taxon>Kickxellomycotina</taxon>
        <taxon>Kickxellomycetes</taxon>
        <taxon>Kickxellales</taxon>
        <taxon>Kickxellaceae</taxon>
        <taxon>Linderina</taxon>
    </lineage>
</organism>
<proteinExistence type="predicted"/>
<accession>A0ACC1J3Y7</accession>
<dbReference type="Proteomes" id="UP001150603">
    <property type="component" value="Unassembled WGS sequence"/>
</dbReference>
<sequence length="154" mass="16723">MVTYELFPELLQDDTGTSTDLRMDLTGSNYELFTEIANIIGEASSTTVSQEAVDKSLPRYRLETRGTPDDAESSVAKLIVGEDGVSEGQVVNESVPAVVHLVSAERCPVCLEDFNVGDVLRVLKCHHGLHLVCGDSWFTRGANKSEAVPKEPAK</sequence>
<evidence type="ECO:0000313" key="2">
    <source>
        <dbReference type="Proteomes" id="UP001150603"/>
    </source>
</evidence>
<protein>
    <submittedName>
        <fullName evidence="1">Uncharacterized protein</fullName>
    </submittedName>
</protein>
<reference evidence="1" key="1">
    <citation type="submission" date="2022-07" db="EMBL/GenBank/DDBJ databases">
        <title>Phylogenomic reconstructions and comparative analyses of Kickxellomycotina fungi.</title>
        <authorList>
            <person name="Reynolds N.K."/>
            <person name="Stajich J.E."/>
            <person name="Barry K."/>
            <person name="Grigoriev I.V."/>
            <person name="Crous P."/>
            <person name="Smith M.E."/>
        </authorList>
    </citation>
    <scope>NUCLEOTIDE SEQUENCE</scope>
    <source>
        <strain evidence="1">NRRL 5244</strain>
    </source>
</reference>
<evidence type="ECO:0000313" key="1">
    <source>
        <dbReference type="EMBL" id="KAJ1936342.1"/>
    </source>
</evidence>
<gene>
    <name evidence="1" type="ORF">FBU59_005084</name>
</gene>
<keyword evidence="2" id="KW-1185">Reference proteome</keyword>